<evidence type="ECO:0000313" key="1">
    <source>
        <dbReference type="EMBL" id="KAG2629135.1"/>
    </source>
</evidence>
<protein>
    <submittedName>
        <fullName evidence="1">Uncharacterized protein</fullName>
    </submittedName>
</protein>
<evidence type="ECO:0000313" key="2">
    <source>
        <dbReference type="Proteomes" id="UP000823388"/>
    </source>
</evidence>
<organism evidence="1 2">
    <name type="scientific">Panicum virgatum</name>
    <name type="common">Blackwell switchgrass</name>
    <dbReference type="NCBI Taxonomy" id="38727"/>
    <lineage>
        <taxon>Eukaryota</taxon>
        <taxon>Viridiplantae</taxon>
        <taxon>Streptophyta</taxon>
        <taxon>Embryophyta</taxon>
        <taxon>Tracheophyta</taxon>
        <taxon>Spermatophyta</taxon>
        <taxon>Magnoliopsida</taxon>
        <taxon>Liliopsida</taxon>
        <taxon>Poales</taxon>
        <taxon>Poaceae</taxon>
        <taxon>PACMAD clade</taxon>
        <taxon>Panicoideae</taxon>
        <taxon>Panicodae</taxon>
        <taxon>Paniceae</taxon>
        <taxon>Panicinae</taxon>
        <taxon>Panicum</taxon>
        <taxon>Panicum sect. Hiantes</taxon>
    </lineage>
</organism>
<gene>
    <name evidence="1" type="ORF">PVAP13_3KG400401</name>
</gene>
<dbReference type="Proteomes" id="UP000823388">
    <property type="component" value="Chromosome 3K"/>
</dbReference>
<proteinExistence type="predicted"/>
<comment type="caution">
    <text evidence="1">The sequence shown here is derived from an EMBL/GenBank/DDBJ whole genome shotgun (WGS) entry which is preliminary data.</text>
</comment>
<sequence>MANGYYPVIESLARGLDIRLNQRLWPRRSLSSA</sequence>
<accession>A0A8T0V4I7</accession>
<dbReference type="EMBL" id="CM029041">
    <property type="protein sequence ID" value="KAG2629135.1"/>
    <property type="molecule type" value="Genomic_DNA"/>
</dbReference>
<keyword evidence="2" id="KW-1185">Reference proteome</keyword>
<name>A0A8T0V4I7_PANVG</name>
<dbReference type="AlphaFoldDB" id="A0A8T0V4I7"/>
<reference evidence="1" key="1">
    <citation type="submission" date="2020-05" db="EMBL/GenBank/DDBJ databases">
        <title>WGS assembly of Panicum virgatum.</title>
        <authorList>
            <person name="Lovell J.T."/>
            <person name="Jenkins J."/>
            <person name="Shu S."/>
            <person name="Juenger T.E."/>
            <person name="Schmutz J."/>
        </authorList>
    </citation>
    <scope>NUCLEOTIDE SEQUENCE</scope>
    <source>
        <strain evidence="1">AP13</strain>
    </source>
</reference>